<feature type="region of interest" description="Disordered" evidence="5">
    <location>
        <begin position="1"/>
        <end position="93"/>
    </location>
</feature>
<dbReference type="SUPFAM" id="SSF47823">
    <property type="entry name" value="lambda integrase-like, N-terminal domain"/>
    <property type="match status" value="1"/>
</dbReference>
<dbReference type="InterPro" id="IPR052925">
    <property type="entry name" value="Phage_Integrase-like_Recomb"/>
</dbReference>
<organism evidence="6 7">
    <name type="scientific">Salinibacter ruber</name>
    <dbReference type="NCBI Taxonomy" id="146919"/>
    <lineage>
        <taxon>Bacteria</taxon>
        <taxon>Pseudomonadati</taxon>
        <taxon>Rhodothermota</taxon>
        <taxon>Rhodothermia</taxon>
        <taxon>Rhodothermales</taxon>
        <taxon>Salinibacteraceae</taxon>
        <taxon>Salinibacter</taxon>
    </lineage>
</organism>
<evidence type="ECO:0000256" key="4">
    <source>
        <dbReference type="PROSITE-ProRule" id="PRU01248"/>
    </source>
</evidence>
<dbReference type="InterPro" id="IPR002104">
    <property type="entry name" value="Integrase_catalytic"/>
</dbReference>
<dbReference type="Gene3D" id="1.10.150.130">
    <property type="match status" value="1"/>
</dbReference>
<dbReference type="RefSeq" id="WP_118827713.1">
    <property type="nucleotide sequence ID" value="NZ_JANUAE010000012.1"/>
</dbReference>
<keyword evidence="2 4" id="KW-0238">DNA-binding</keyword>
<evidence type="ECO:0000256" key="5">
    <source>
        <dbReference type="SAM" id="MobiDB-lite"/>
    </source>
</evidence>
<name>A0A9X3A2Z5_9BACT</name>
<protein>
    <submittedName>
        <fullName evidence="6">Integrase</fullName>
    </submittedName>
</protein>
<dbReference type="PROSITE" id="PS51898">
    <property type="entry name" value="TYR_RECOMBINASE"/>
    <property type="match status" value="1"/>
</dbReference>
<dbReference type="GO" id="GO:0006310">
    <property type="term" value="P:DNA recombination"/>
    <property type="evidence" value="ECO:0007669"/>
    <property type="project" value="UniProtKB-KW"/>
</dbReference>
<dbReference type="EMBL" id="JANUAE010000012">
    <property type="protein sequence ID" value="MCS3711241.1"/>
    <property type="molecule type" value="Genomic_DNA"/>
</dbReference>
<dbReference type="Gene3D" id="1.10.443.10">
    <property type="entry name" value="Intergrase catalytic core"/>
    <property type="match status" value="1"/>
</dbReference>
<dbReference type="InterPro" id="IPR011010">
    <property type="entry name" value="DNA_brk_join_enz"/>
</dbReference>
<dbReference type="AlphaFoldDB" id="A0A9X3A2Z5"/>
<feature type="compositionally biased region" description="Basic and acidic residues" evidence="5">
    <location>
        <begin position="400"/>
        <end position="412"/>
    </location>
</feature>
<evidence type="ECO:0000256" key="1">
    <source>
        <dbReference type="ARBA" id="ARBA00022908"/>
    </source>
</evidence>
<dbReference type="InterPro" id="IPR044068">
    <property type="entry name" value="CB"/>
</dbReference>
<gene>
    <name evidence="6" type="ORF">GGP61_002874</name>
</gene>
<sequence length="431" mass="46787">MADDNSSREDTPGSSEPAADPSEPASERLPAEPGNSVPAGENSGAGEDAPAEDAPAEDAPAEDAPVEDAPVEESFAEDIAGAEDFSQKALSERTRKAYRRAWSDFESYCEEVGKGPLPARPVTVAAYINSRARGRPTSRGALKDRSGEGLAASTLEQRLAAIKYYHESGGLASPTDHPQVSRVMQGVRNDSRRQEALPRTEAAPLVSSDLKQALEVLPGSGSAPPRSETAEYARWLRGRRDRALLLLGFATALRPRELTQVEKQHVTREVKGPNEGLIVHIPRSKADQIAEGQTVTALKNEASPIYCPVRALSRWRRAASIDEGPLFRGVRRDAAVLPDPISYRTLNRLVKRACRKAGLEPEGFSSAKKRRYSAHSLRAGHVTDASSRGAPDSALMLQTRHADPKTLRKYDRPAQQLEESSSAFLGLYQKE</sequence>
<dbReference type="InterPro" id="IPR010998">
    <property type="entry name" value="Integrase_recombinase_N"/>
</dbReference>
<keyword evidence="1" id="KW-0229">DNA integration</keyword>
<dbReference type="Pfam" id="PF00589">
    <property type="entry name" value="Phage_integrase"/>
    <property type="match status" value="1"/>
</dbReference>
<proteinExistence type="predicted"/>
<dbReference type="PANTHER" id="PTHR34605">
    <property type="entry name" value="PHAGE_INTEGRASE DOMAIN-CONTAINING PROTEIN"/>
    <property type="match status" value="1"/>
</dbReference>
<reference evidence="6" key="1">
    <citation type="submission" date="2022-08" db="EMBL/GenBank/DDBJ databases">
        <title>Genomic Encyclopedia of Type Strains, Phase V (KMG-V): Genome sequencing to study the core and pangenomes of soil and plant-associated prokaryotes.</title>
        <authorList>
            <person name="Whitman W."/>
        </authorList>
    </citation>
    <scope>NUCLEOTIDE SEQUENCE</scope>
    <source>
        <strain evidence="6">SP3049</strain>
    </source>
</reference>
<evidence type="ECO:0000256" key="2">
    <source>
        <dbReference type="ARBA" id="ARBA00023125"/>
    </source>
</evidence>
<evidence type="ECO:0000313" key="7">
    <source>
        <dbReference type="Proteomes" id="UP001155057"/>
    </source>
</evidence>
<dbReference type="GO" id="GO:0015074">
    <property type="term" value="P:DNA integration"/>
    <property type="evidence" value="ECO:0007669"/>
    <property type="project" value="UniProtKB-KW"/>
</dbReference>
<dbReference type="Proteomes" id="UP001155057">
    <property type="component" value="Unassembled WGS sequence"/>
</dbReference>
<evidence type="ECO:0000313" key="6">
    <source>
        <dbReference type="EMBL" id="MCS3711241.1"/>
    </source>
</evidence>
<dbReference type="PROSITE" id="PS51900">
    <property type="entry name" value="CB"/>
    <property type="match status" value="1"/>
</dbReference>
<feature type="region of interest" description="Disordered" evidence="5">
    <location>
        <begin position="377"/>
        <end position="431"/>
    </location>
</feature>
<dbReference type="InterPro" id="IPR013762">
    <property type="entry name" value="Integrase-like_cat_sf"/>
</dbReference>
<dbReference type="PANTHER" id="PTHR34605:SF3">
    <property type="entry name" value="P CELL-TYPE AGGLUTINATION PROTEIN MAP4-LIKE-RELATED"/>
    <property type="match status" value="1"/>
</dbReference>
<evidence type="ECO:0000256" key="3">
    <source>
        <dbReference type="ARBA" id="ARBA00023172"/>
    </source>
</evidence>
<dbReference type="GO" id="GO:0003677">
    <property type="term" value="F:DNA binding"/>
    <property type="evidence" value="ECO:0007669"/>
    <property type="project" value="UniProtKB-UniRule"/>
</dbReference>
<keyword evidence="3" id="KW-0233">DNA recombination</keyword>
<comment type="caution">
    <text evidence="6">The sequence shown here is derived from an EMBL/GenBank/DDBJ whole genome shotgun (WGS) entry which is preliminary data.</text>
</comment>
<feature type="compositionally biased region" description="Acidic residues" evidence="5">
    <location>
        <begin position="49"/>
        <end position="76"/>
    </location>
</feature>
<dbReference type="CDD" id="cd00799">
    <property type="entry name" value="INT_Cre_C"/>
    <property type="match status" value="1"/>
</dbReference>
<dbReference type="SUPFAM" id="SSF56349">
    <property type="entry name" value="DNA breaking-rejoining enzymes"/>
    <property type="match status" value="1"/>
</dbReference>
<accession>A0A9X3A2Z5</accession>
<feature type="compositionally biased region" description="Basic and acidic residues" evidence="5">
    <location>
        <begin position="1"/>
        <end position="11"/>
    </location>
</feature>